<dbReference type="InterPro" id="IPR013538">
    <property type="entry name" value="ASHA1/2-like_C"/>
</dbReference>
<dbReference type="SUPFAM" id="SSF55961">
    <property type="entry name" value="Bet v1-like"/>
    <property type="match status" value="1"/>
</dbReference>
<dbReference type="Gene3D" id="3.30.530.20">
    <property type="match status" value="1"/>
</dbReference>
<name>A0ABT8K4V2_9MICC</name>
<feature type="domain" description="Activator of Hsp90 ATPase homologue 1/2-like C-terminal" evidence="2">
    <location>
        <begin position="14"/>
        <end position="137"/>
    </location>
</feature>
<dbReference type="Pfam" id="PF08327">
    <property type="entry name" value="AHSA1"/>
    <property type="match status" value="1"/>
</dbReference>
<dbReference type="EMBL" id="JAROCG010000001">
    <property type="protein sequence ID" value="MDN4611821.1"/>
    <property type="molecule type" value="Genomic_DNA"/>
</dbReference>
<comment type="caution">
    <text evidence="3">The sequence shown here is derived from an EMBL/GenBank/DDBJ whole genome shotgun (WGS) entry which is preliminary data.</text>
</comment>
<dbReference type="InterPro" id="IPR023393">
    <property type="entry name" value="START-like_dom_sf"/>
</dbReference>
<accession>A0ABT8K4V2</accession>
<comment type="similarity">
    <text evidence="1">Belongs to the AHA1 family.</text>
</comment>
<keyword evidence="4" id="KW-1185">Reference proteome</keyword>
<proteinExistence type="inferred from homology"/>
<sequence>MPGKYVATSSVSINAPTSRVWAVLTDHDFIEEFMFGTDVVTDWTVGGPIVWRGIWEGTAYEDKGTVLAFQPGQRLVVTHFSPLSRMQDKPENYHTLAWTLESEAGKTYLTLAQDNNASAEEAAHSKGMWDAVVTGVKSIAERE</sequence>
<gene>
    <name evidence="3" type="ORF">P5G52_13205</name>
</gene>
<reference evidence="3" key="1">
    <citation type="submission" date="2023-06" db="EMBL/GenBank/DDBJ databases">
        <title>MT1 and MT2 Draft Genomes of Novel Species.</title>
        <authorList>
            <person name="Venkateswaran K."/>
        </authorList>
    </citation>
    <scope>NUCLEOTIDE SEQUENCE</scope>
    <source>
        <strain evidence="3">IIF3SC-B10</strain>
    </source>
</reference>
<protein>
    <submittedName>
        <fullName evidence="3">SRPBCC domain-containing protein</fullName>
    </submittedName>
</protein>
<dbReference type="Proteomes" id="UP001174209">
    <property type="component" value="Unassembled WGS sequence"/>
</dbReference>
<organism evidence="3 4">
    <name type="scientific">Arthrobacter burdickii</name>
    <dbReference type="NCBI Taxonomy" id="3035920"/>
    <lineage>
        <taxon>Bacteria</taxon>
        <taxon>Bacillati</taxon>
        <taxon>Actinomycetota</taxon>
        <taxon>Actinomycetes</taxon>
        <taxon>Micrococcales</taxon>
        <taxon>Micrococcaceae</taxon>
        <taxon>Arthrobacter</taxon>
    </lineage>
</organism>
<evidence type="ECO:0000313" key="3">
    <source>
        <dbReference type="EMBL" id="MDN4611821.1"/>
    </source>
</evidence>
<evidence type="ECO:0000313" key="4">
    <source>
        <dbReference type="Proteomes" id="UP001174209"/>
    </source>
</evidence>
<evidence type="ECO:0000256" key="1">
    <source>
        <dbReference type="ARBA" id="ARBA00006817"/>
    </source>
</evidence>
<evidence type="ECO:0000259" key="2">
    <source>
        <dbReference type="Pfam" id="PF08327"/>
    </source>
</evidence>
<dbReference type="RefSeq" id="WP_301228061.1">
    <property type="nucleotide sequence ID" value="NZ_JAROCG010000001.1"/>
</dbReference>